<name>A0A9N9TKM4_PHYSR</name>
<evidence type="ECO:0000256" key="8">
    <source>
        <dbReference type="ARBA" id="ARBA00023136"/>
    </source>
</evidence>
<comment type="catalytic activity">
    <reaction evidence="10">
        <text>a very-long-chain acyl-CoA + malonyl-CoA + H(+) = a very-long-chain 3-oxoacyl-CoA + CO2 + CoA</text>
        <dbReference type="Rhea" id="RHEA:32727"/>
        <dbReference type="ChEBI" id="CHEBI:15378"/>
        <dbReference type="ChEBI" id="CHEBI:16526"/>
        <dbReference type="ChEBI" id="CHEBI:57287"/>
        <dbReference type="ChEBI" id="CHEBI:57384"/>
        <dbReference type="ChEBI" id="CHEBI:90725"/>
        <dbReference type="ChEBI" id="CHEBI:90736"/>
        <dbReference type="EC" id="2.3.1.199"/>
    </reaction>
</comment>
<evidence type="ECO:0000313" key="12">
    <source>
        <dbReference type="Proteomes" id="UP001153712"/>
    </source>
</evidence>
<evidence type="ECO:0000256" key="4">
    <source>
        <dbReference type="ARBA" id="ARBA00022692"/>
    </source>
</evidence>
<evidence type="ECO:0000256" key="9">
    <source>
        <dbReference type="ARBA" id="ARBA00023160"/>
    </source>
</evidence>
<dbReference type="AlphaFoldDB" id="A0A9N9TKM4"/>
<dbReference type="GO" id="GO:0034626">
    <property type="term" value="P:fatty acid elongation, polyunsaturated fatty acid"/>
    <property type="evidence" value="ECO:0007669"/>
    <property type="project" value="TreeGrafter"/>
</dbReference>
<evidence type="ECO:0000256" key="5">
    <source>
        <dbReference type="ARBA" id="ARBA00022832"/>
    </source>
</evidence>
<feature type="transmembrane region" description="Helical" evidence="10">
    <location>
        <begin position="235"/>
        <end position="255"/>
    </location>
</feature>
<feature type="transmembrane region" description="Helical" evidence="10">
    <location>
        <begin position="206"/>
        <end position="223"/>
    </location>
</feature>
<evidence type="ECO:0000256" key="2">
    <source>
        <dbReference type="ARBA" id="ARBA00022516"/>
    </source>
</evidence>
<proteinExistence type="inferred from homology"/>
<comment type="subcellular location">
    <subcellularLocation>
        <location evidence="1">Membrane</location>
        <topology evidence="1">Multi-pass membrane protein</topology>
    </subcellularLocation>
</comment>
<dbReference type="GO" id="GO:0034625">
    <property type="term" value="P:fatty acid elongation, monounsaturated fatty acid"/>
    <property type="evidence" value="ECO:0007669"/>
    <property type="project" value="TreeGrafter"/>
</dbReference>
<dbReference type="Pfam" id="PF01151">
    <property type="entry name" value="ELO"/>
    <property type="match status" value="1"/>
</dbReference>
<keyword evidence="5 10" id="KW-0276">Fatty acid metabolism</keyword>
<dbReference type="InterPro" id="IPR030457">
    <property type="entry name" value="ELO_CS"/>
</dbReference>
<keyword evidence="6 10" id="KW-1133">Transmembrane helix</keyword>
<evidence type="ECO:0000256" key="3">
    <source>
        <dbReference type="ARBA" id="ARBA00022679"/>
    </source>
</evidence>
<accession>A0A9N9TKM4</accession>
<dbReference type="PANTHER" id="PTHR11157:SF21">
    <property type="entry name" value="ELONGATION OF VERY LONG CHAIN FATTY ACIDS PROTEIN"/>
    <property type="match status" value="1"/>
</dbReference>
<dbReference type="PANTHER" id="PTHR11157">
    <property type="entry name" value="FATTY ACID ACYL TRANSFERASE-RELATED"/>
    <property type="match status" value="1"/>
</dbReference>
<feature type="transmembrane region" description="Helical" evidence="10">
    <location>
        <begin position="27"/>
        <end position="46"/>
    </location>
</feature>
<protein>
    <recommendedName>
        <fullName evidence="10">Elongation of very long chain fatty acids protein</fullName>
        <ecNumber evidence="10">2.3.1.199</ecNumber>
    </recommendedName>
    <alternativeName>
        <fullName evidence="10">Very-long-chain 3-oxoacyl-CoA synthase</fullName>
    </alternativeName>
</protein>
<comment type="similarity">
    <text evidence="10">Belongs to the ELO family.</text>
</comment>
<evidence type="ECO:0000313" key="11">
    <source>
        <dbReference type="EMBL" id="CAG9860529.1"/>
    </source>
</evidence>
<dbReference type="OrthoDB" id="434092at2759"/>
<dbReference type="EMBL" id="OU900096">
    <property type="protein sequence ID" value="CAG9860529.1"/>
    <property type="molecule type" value="Genomic_DNA"/>
</dbReference>
<gene>
    <name evidence="11" type="ORF">PHYEVI_LOCUS6881</name>
</gene>
<dbReference type="InterPro" id="IPR002076">
    <property type="entry name" value="ELO_fam"/>
</dbReference>
<dbReference type="Proteomes" id="UP001153712">
    <property type="component" value="Chromosome 3"/>
</dbReference>
<dbReference type="GO" id="GO:0030148">
    <property type="term" value="P:sphingolipid biosynthetic process"/>
    <property type="evidence" value="ECO:0007669"/>
    <property type="project" value="TreeGrafter"/>
</dbReference>
<evidence type="ECO:0000256" key="1">
    <source>
        <dbReference type="ARBA" id="ARBA00004141"/>
    </source>
</evidence>
<feature type="transmembrane region" description="Helical" evidence="10">
    <location>
        <begin position="148"/>
        <end position="166"/>
    </location>
</feature>
<keyword evidence="2 10" id="KW-0444">Lipid biosynthesis</keyword>
<evidence type="ECO:0000256" key="6">
    <source>
        <dbReference type="ARBA" id="ARBA00022989"/>
    </source>
</evidence>
<feature type="transmembrane region" description="Helical" evidence="10">
    <location>
        <begin position="116"/>
        <end position="136"/>
    </location>
</feature>
<dbReference type="PROSITE" id="PS01188">
    <property type="entry name" value="ELO"/>
    <property type="match status" value="1"/>
</dbReference>
<dbReference type="GO" id="GO:0042761">
    <property type="term" value="P:very long-chain fatty acid biosynthetic process"/>
    <property type="evidence" value="ECO:0007669"/>
    <property type="project" value="TreeGrafter"/>
</dbReference>
<dbReference type="GO" id="GO:0019367">
    <property type="term" value="P:fatty acid elongation, saturated fatty acid"/>
    <property type="evidence" value="ECO:0007669"/>
    <property type="project" value="TreeGrafter"/>
</dbReference>
<keyword evidence="3 10" id="KW-0808">Transferase</keyword>
<keyword evidence="4 10" id="KW-0812">Transmembrane</keyword>
<reference evidence="11" key="1">
    <citation type="submission" date="2022-01" db="EMBL/GenBank/DDBJ databases">
        <authorList>
            <person name="King R."/>
        </authorList>
    </citation>
    <scope>NUCLEOTIDE SEQUENCE</scope>
</reference>
<organism evidence="11 12">
    <name type="scientific">Phyllotreta striolata</name>
    <name type="common">Striped flea beetle</name>
    <name type="synonym">Crioceris striolata</name>
    <dbReference type="NCBI Taxonomy" id="444603"/>
    <lineage>
        <taxon>Eukaryota</taxon>
        <taxon>Metazoa</taxon>
        <taxon>Ecdysozoa</taxon>
        <taxon>Arthropoda</taxon>
        <taxon>Hexapoda</taxon>
        <taxon>Insecta</taxon>
        <taxon>Pterygota</taxon>
        <taxon>Neoptera</taxon>
        <taxon>Endopterygota</taxon>
        <taxon>Coleoptera</taxon>
        <taxon>Polyphaga</taxon>
        <taxon>Cucujiformia</taxon>
        <taxon>Chrysomeloidea</taxon>
        <taxon>Chrysomelidae</taxon>
        <taxon>Galerucinae</taxon>
        <taxon>Alticini</taxon>
        <taxon>Phyllotreta</taxon>
    </lineage>
</organism>
<keyword evidence="7 10" id="KW-0443">Lipid metabolism</keyword>
<feature type="transmembrane region" description="Helical" evidence="10">
    <location>
        <begin position="172"/>
        <end position="190"/>
    </location>
</feature>
<keyword evidence="12" id="KW-1185">Reference proteome</keyword>
<evidence type="ECO:0000256" key="10">
    <source>
        <dbReference type="RuleBase" id="RU361115"/>
    </source>
</evidence>
<keyword evidence="8 10" id="KW-0472">Membrane</keyword>
<keyword evidence="9 10" id="KW-0275">Fatty acid biosynthesis</keyword>
<dbReference type="EC" id="2.3.1.199" evidence="10"/>
<sequence>MALVLKRLFVNYFYLFDDLADERVNELGLFLMSSPLVIAAILFSYLHFTYKLGPRLMKNRKPFELKWVLITFNLTQIISNTYIAYEAFIEIWFYMNWKCQPITYSKTPRSLWMLRMYHFFFLMKVLDLFDTVFFVLRKKYQQVTFLHVYHHFGMTLLMWLVVKFFSGGSGTWVGLINGIVHVVMYLYYLLSSIDKSWKTSVKFKKFITQVQMVQFLTFIIIYAKLLFQDCAYPKIASFFFVPQNVFMLLLFGNFYKKTYLKKNRGNELM</sequence>
<dbReference type="GO" id="GO:0005789">
    <property type="term" value="C:endoplasmic reticulum membrane"/>
    <property type="evidence" value="ECO:0007669"/>
    <property type="project" value="TreeGrafter"/>
</dbReference>
<evidence type="ECO:0000256" key="7">
    <source>
        <dbReference type="ARBA" id="ARBA00023098"/>
    </source>
</evidence>
<dbReference type="GO" id="GO:0009922">
    <property type="term" value="F:fatty acid elongase activity"/>
    <property type="evidence" value="ECO:0007669"/>
    <property type="project" value="UniProtKB-EC"/>
</dbReference>
<feature type="transmembrane region" description="Helical" evidence="10">
    <location>
        <begin position="67"/>
        <end position="85"/>
    </location>
</feature>